<reference evidence="4" key="1">
    <citation type="submission" date="2021-02" db="EMBL/GenBank/DDBJ databases">
        <authorList>
            <person name="Nowell W R."/>
        </authorList>
    </citation>
    <scope>NUCLEOTIDE SEQUENCE</scope>
</reference>
<dbReference type="Proteomes" id="UP000663887">
    <property type="component" value="Unassembled WGS sequence"/>
</dbReference>
<dbReference type="SUPFAM" id="SSF49472">
    <property type="entry name" value="Transthyretin (synonym: prealbumin)"/>
    <property type="match status" value="1"/>
</dbReference>
<sequence>MTGKLTVSVHDDIHNQNADGIRYDLWRINNGSNRVNIKHGTITDNSNPYILLQANTVDELGSFEIILYIKDYFESFNEKIHVQDNRIIVAFSMNDLNQDHHLRIFIRPDRHWCTL</sequence>
<gene>
    <name evidence="3" type="ORF">OVN521_LOCUS6250</name>
    <name evidence="4" type="ORF">UXM345_LOCUS13368</name>
    <name evidence="2" type="ORF">WKI299_LOCUS26601</name>
    <name evidence="1" type="ORF">XDN619_LOCUS17650</name>
</gene>
<dbReference type="Proteomes" id="UP000663866">
    <property type="component" value="Unassembled WGS sequence"/>
</dbReference>
<comment type="caution">
    <text evidence="4">The sequence shown here is derived from an EMBL/GenBank/DDBJ whole genome shotgun (WGS) entry which is preliminary data.</text>
</comment>
<evidence type="ECO:0000313" key="5">
    <source>
        <dbReference type="Proteomes" id="UP000663842"/>
    </source>
</evidence>
<organism evidence="4 5">
    <name type="scientific">Rotaria magnacalcarata</name>
    <dbReference type="NCBI Taxonomy" id="392030"/>
    <lineage>
        <taxon>Eukaryota</taxon>
        <taxon>Metazoa</taxon>
        <taxon>Spiralia</taxon>
        <taxon>Gnathifera</taxon>
        <taxon>Rotifera</taxon>
        <taxon>Eurotatoria</taxon>
        <taxon>Bdelloidea</taxon>
        <taxon>Philodinida</taxon>
        <taxon>Philodinidae</taxon>
        <taxon>Rotaria</taxon>
    </lineage>
</organism>
<evidence type="ECO:0000313" key="2">
    <source>
        <dbReference type="EMBL" id="CAF2132598.1"/>
    </source>
</evidence>
<evidence type="ECO:0000313" key="6">
    <source>
        <dbReference type="Proteomes" id="UP000663866"/>
    </source>
</evidence>
<dbReference type="EMBL" id="CAJOBG010000649">
    <property type="protein sequence ID" value="CAF3840907.1"/>
    <property type="molecule type" value="Genomic_DNA"/>
</dbReference>
<evidence type="ECO:0000313" key="3">
    <source>
        <dbReference type="EMBL" id="CAF3840907.1"/>
    </source>
</evidence>
<protein>
    <submittedName>
        <fullName evidence="4">Uncharacterized protein</fullName>
    </submittedName>
</protein>
<evidence type="ECO:0000313" key="1">
    <source>
        <dbReference type="EMBL" id="CAF2095679.1"/>
    </source>
</evidence>
<proteinExistence type="predicted"/>
<dbReference type="AlphaFoldDB" id="A0A819KWI9"/>
<dbReference type="Proteomes" id="UP000663842">
    <property type="component" value="Unassembled WGS sequence"/>
</dbReference>
<name>A0A819KWI9_9BILA</name>
<dbReference type="EMBL" id="CAJNRG010007510">
    <property type="protein sequence ID" value="CAF2095679.1"/>
    <property type="molecule type" value="Genomic_DNA"/>
</dbReference>
<dbReference type="Gene3D" id="2.60.40.180">
    <property type="entry name" value="Transthyretin/hydroxyisourate hydrolase domain"/>
    <property type="match status" value="1"/>
</dbReference>
<dbReference type="EMBL" id="CAJNRF010011532">
    <property type="protein sequence ID" value="CAF2132598.1"/>
    <property type="molecule type" value="Genomic_DNA"/>
</dbReference>
<keyword evidence="6" id="KW-1185">Reference proteome</keyword>
<evidence type="ECO:0000313" key="4">
    <source>
        <dbReference type="EMBL" id="CAF3951639.1"/>
    </source>
</evidence>
<accession>A0A819KWI9</accession>
<dbReference type="Proteomes" id="UP000663856">
    <property type="component" value="Unassembled WGS sequence"/>
</dbReference>
<dbReference type="EMBL" id="CAJOBF010001446">
    <property type="protein sequence ID" value="CAF3951639.1"/>
    <property type="molecule type" value="Genomic_DNA"/>
</dbReference>
<dbReference type="InterPro" id="IPR036817">
    <property type="entry name" value="Transthyretin/HIU_hydrolase_sf"/>
</dbReference>